<reference evidence="2 3" key="1">
    <citation type="submission" date="2024-05" db="EMBL/GenBank/DDBJ databases">
        <title>Genome sequencing and assembly of Indian major carp, Cirrhinus mrigala (Hamilton, 1822).</title>
        <authorList>
            <person name="Mohindra V."/>
            <person name="Chowdhury L.M."/>
            <person name="Lal K."/>
            <person name="Jena J.K."/>
        </authorList>
    </citation>
    <scope>NUCLEOTIDE SEQUENCE [LARGE SCALE GENOMIC DNA]</scope>
    <source>
        <strain evidence="2">CM1030</strain>
        <tissue evidence="2">Blood</tissue>
    </source>
</reference>
<accession>A0ABD0QFM9</accession>
<evidence type="ECO:0000313" key="3">
    <source>
        <dbReference type="Proteomes" id="UP001529510"/>
    </source>
</evidence>
<evidence type="ECO:0000259" key="1">
    <source>
        <dbReference type="Pfam" id="PF20671"/>
    </source>
</evidence>
<dbReference type="InterPro" id="IPR048685">
    <property type="entry name" value="COG3_C"/>
</dbReference>
<dbReference type="PANTHER" id="PTHR13302">
    <property type="entry name" value="CONSERVED OLIGOMERIC GOLGI COMPLEX COMPONENT 3"/>
    <property type="match status" value="1"/>
</dbReference>
<protein>
    <recommendedName>
        <fullName evidence="1">Conserved oligomeric Golgi complex subunit 3 C-terminal domain-containing protein</fullName>
    </recommendedName>
</protein>
<comment type="caution">
    <text evidence="2">The sequence shown here is derived from an EMBL/GenBank/DDBJ whole genome shotgun (WGS) entry which is preliminary data.</text>
</comment>
<sequence length="50" mass="5766">TQIDGQLFLIKHLLIMREQIAPFHADFAIKEISLDLKKTRGNSHAFVRFG</sequence>
<dbReference type="Pfam" id="PF20671">
    <property type="entry name" value="COG3_C"/>
    <property type="match status" value="1"/>
</dbReference>
<gene>
    <name evidence="2" type="ORF">M9458_020744</name>
</gene>
<feature type="domain" description="Conserved oligomeric Golgi complex subunit 3 C-terminal" evidence="1">
    <location>
        <begin position="2"/>
        <end position="38"/>
    </location>
</feature>
<keyword evidence="3" id="KW-1185">Reference proteome</keyword>
<name>A0ABD0QFM9_CIRMR</name>
<dbReference type="AlphaFoldDB" id="A0ABD0QFM9"/>
<organism evidence="2 3">
    <name type="scientific">Cirrhinus mrigala</name>
    <name type="common">Mrigala</name>
    <dbReference type="NCBI Taxonomy" id="683832"/>
    <lineage>
        <taxon>Eukaryota</taxon>
        <taxon>Metazoa</taxon>
        <taxon>Chordata</taxon>
        <taxon>Craniata</taxon>
        <taxon>Vertebrata</taxon>
        <taxon>Euteleostomi</taxon>
        <taxon>Actinopterygii</taxon>
        <taxon>Neopterygii</taxon>
        <taxon>Teleostei</taxon>
        <taxon>Ostariophysi</taxon>
        <taxon>Cypriniformes</taxon>
        <taxon>Cyprinidae</taxon>
        <taxon>Labeoninae</taxon>
        <taxon>Labeonini</taxon>
        <taxon>Cirrhinus</taxon>
    </lineage>
</organism>
<proteinExistence type="predicted"/>
<dbReference type="EMBL" id="JAMKFB020000009">
    <property type="protein sequence ID" value="KAL0185048.1"/>
    <property type="molecule type" value="Genomic_DNA"/>
</dbReference>
<dbReference type="InterPro" id="IPR007265">
    <property type="entry name" value="COG_su3"/>
</dbReference>
<dbReference type="Proteomes" id="UP001529510">
    <property type="component" value="Unassembled WGS sequence"/>
</dbReference>
<feature type="non-terminal residue" evidence="2">
    <location>
        <position position="1"/>
    </location>
</feature>
<dbReference type="PANTHER" id="PTHR13302:SF8">
    <property type="entry name" value="CONSERVED OLIGOMERIC GOLGI COMPLEX SUBUNIT 3"/>
    <property type="match status" value="1"/>
</dbReference>
<evidence type="ECO:0000313" key="2">
    <source>
        <dbReference type="EMBL" id="KAL0185048.1"/>
    </source>
</evidence>